<keyword evidence="1" id="KW-0812">Transmembrane</keyword>
<reference evidence="2 3" key="1">
    <citation type="submission" date="2018-12" db="EMBL/GenBank/DDBJ databases">
        <title>Marinifilum JC070 sp. nov., a marine bacterium isolated from Yongle Blue Hole in the South China Sea.</title>
        <authorList>
            <person name="Fu T."/>
        </authorList>
    </citation>
    <scope>NUCLEOTIDE SEQUENCE [LARGE SCALE GENOMIC DNA]</scope>
    <source>
        <strain evidence="2 3">JC070</strain>
    </source>
</reference>
<accession>A0ABX1X1M0</accession>
<name>A0ABX1X1M0_9BACT</name>
<evidence type="ECO:0008006" key="4">
    <source>
        <dbReference type="Google" id="ProtNLM"/>
    </source>
</evidence>
<keyword evidence="1" id="KW-1133">Transmembrane helix</keyword>
<organism evidence="2 3">
    <name type="scientific">Marinifilum caeruleilacunae</name>
    <dbReference type="NCBI Taxonomy" id="2499076"/>
    <lineage>
        <taxon>Bacteria</taxon>
        <taxon>Pseudomonadati</taxon>
        <taxon>Bacteroidota</taxon>
        <taxon>Bacteroidia</taxon>
        <taxon>Marinilabiliales</taxon>
        <taxon>Marinifilaceae</taxon>
    </lineage>
</organism>
<gene>
    <name evidence="2" type="ORF">ELS83_21070</name>
</gene>
<dbReference type="EMBL" id="RZNH01000065">
    <property type="protein sequence ID" value="NOU62291.1"/>
    <property type="molecule type" value="Genomic_DNA"/>
</dbReference>
<proteinExistence type="predicted"/>
<protein>
    <recommendedName>
        <fullName evidence="4">DUF4367 domain-containing protein</fullName>
    </recommendedName>
</protein>
<feature type="transmembrane region" description="Helical" evidence="1">
    <location>
        <begin position="6"/>
        <end position="27"/>
    </location>
</feature>
<keyword evidence="1" id="KW-0472">Membrane</keyword>
<dbReference type="RefSeq" id="WP_171597547.1">
    <property type="nucleotide sequence ID" value="NZ_RZNH01000065.1"/>
</dbReference>
<sequence>MKYIIIAIAGIGILLFIGYLLLQMWFARVNTTERKQYLRRINELGLNGFTLKKEEQFAVLDGEIKSVEILNRYEIYEDIPIQFFFNIDKEDYVNHLEKHPPDNKWFDDLISYEIFEEKEDGYYNYSYVKGEKINTKFYVEFNELLEDIAEFRMKEN</sequence>
<evidence type="ECO:0000313" key="3">
    <source>
        <dbReference type="Proteomes" id="UP000732105"/>
    </source>
</evidence>
<evidence type="ECO:0000313" key="2">
    <source>
        <dbReference type="EMBL" id="NOU62291.1"/>
    </source>
</evidence>
<keyword evidence="3" id="KW-1185">Reference proteome</keyword>
<evidence type="ECO:0000256" key="1">
    <source>
        <dbReference type="SAM" id="Phobius"/>
    </source>
</evidence>
<comment type="caution">
    <text evidence="2">The sequence shown here is derived from an EMBL/GenBank/DDBJ whole genome shotgun (WGS) entry which is preliminary data.</text>
</comment>
<dbReference type="Proteomes" id="UP000732105">
    <property type="component" value="Unassembled WGS sequence"/>
</dbReference>